<evidence type="ECO:0000313" key="1">
    <source>
        <dbReference type="EMBL" id="TKW26004.1"/>
    </source>
</evidence>
<dbReference type="AlphaFoldDB" id="A0A4U6VCJ4"/>
<proteinExistence type="predicted"/>
<keyword evidence="2" id="KW-1185">Reference proteome</keyword>
<gene>
    <name evidence="1" type="ORF">SEVIR_3G157900v2</name>
</gene>
<name>A0A4U6VCJ4_SETVI</name>
<sequence length="78" mass="8549">MAGLLLIQKLSSGVYIRSTGRLGMAVAPVTRTASAVRYFSIVPFSHAEVKTIWPVKRAFSSSSFNKHKVSSEPKLTPR</sequence>
<organism evidence="1 2">
    <name type="scientific">Setaria viridis</name>
    <name type="common">Green bristlegrass</name>
    <name type="synonym">Setaria italica subsp. viridis</name>
    <dbReference type="NCBI Taxonomy" id="4556"/>
    <lineage>
        <taxon>Eukaryota</taxon>
        <taxon>Viridiplantae</taxon>
        <taxon>Streptophyta</taxon>
        <taxon>Embryophyta</taxon>
        <taxon>Tracheophyta</taxon>
        <taxon>Spermatophyta</taxon>
        <taxon>Magnoliopsida</taxon>
        <taxon>Liliopsida</taxon>
        <taxon>Poales</taxon>
        <taxon>Poaceae</taxon>
        <taxon>PACMAD clade</taxon>
        <taxon>Panicoideae</taxon>
        <taxon>Panicodae</taxon>
        <taxon>Paniceae</taxon>
        <taxon>Cenchrinae</taxon>
        <taxon>Setaria</taxon>
    </lineage>
</organism>
<accession>A0A4U6VCJ4</accession>
<dbReference type="EMBL" id="CM016554">
    <property type="protein sequence ID" value="TKW26004.1"/>
    <property type="molecule type" value="Genomic_DNA"/>
</dbReference>
<evidence type="ECO:0000313" key="2">
    <source>
        <dbReference type="Proteomes" id="UP000298652"/>
    </source>
</evidence>
<dbReference type="Gramene" id="TKW26004">
    <property type="protein sequence ID" value="TKW26004"/>
    <property type="gene ID" value="SEVIR_3G157900v2"/>
</dbReference>
<dbReference type="Proteomes" id="UP000298652">
    <property type="component" value="Chromosome 3"/>
</dbReference>
<reference evidence="1" key="1">
    <citation type="submission" date="2019-03" db="EMBL/GenBank/DDBJ databases">
        <title>WGS assembly of Setaria viridis.</title>
        <authorList>
            <person name="Huang P."/>
            <person name="Jenkins J."/>
            <person name="Grimwood J."/>
            <person name="Barry K."/>
            <person name="Healey A."/>
            <person name="Mamidi S."/>
            <person name="Sreedasyam A."/>
            <person name="Shu S."/>
            <person name="Feldman M."/>
            <person name="Wu J."/>
            <person name="Yu Y."/>
            <person name="Chen C."/>
            <person name="Johnson J."/>
            <person name="Rokhsar D."/>
            <person name="Baxter I."/>
            <person name="Schmutz J."/>
            <person name="Brutnell T."/>
            <person name="Kellogg E."/>
        </authorList>
    </citation>
    <scope>NUCLEOTIDE SEQUENCE [LARGE SCALE GENOMIC DNA]</scope>
</reference>
<protein>
    <submittedName>
        <fullName evidence="1">Uncharacterized protein</fullName>
    </submittedName>
</protein>